<dbReference type="InterPro" id="IPR036135">
    <property type="entry name" value="MoeA_linker/N_sf"/>
</dbReference>
<dbReference type="InterPro" id="IPR005110">
    <property type="entry name" value="MoeA_linker/N"/>
</dbReference>
<dbReference type="InterPro" id="IPR001453">
    <property type="entry name" value="MoaB/Mog_dom"/>
</dbReference>
<dbReference type="RefSeq" id="WP_255333438.1">
    <property type="nucleotide sequence ID" value="NZ_VOTZ01000032.1"/>
</dbReference>
<dbReference type="SUPFAM" id="SSF63867">
    <property type="entry name" value="MoeA C-terminal domain-like"/>
    <property type="match status" value="1"/>
</dbReference>
<dbReference type="InterPro" id="IPR036688">
    <property type="entry name" value="MoeA_C_domain_IV_sf"/>
</dbReference>
<keyword evidence="2" id="KW-0501">Molybdenum cofactor biosynthesis</keyword>
<reference evidence="4 5" key="1">
    <citation type="submission" date="2019-08" db="EMBL/GenBank/DDBJ databases">
        <authorList>
            <person name="Chen S.-C."/>
            <person name="Lai M.-C."/>
            <person name="You Y.-T."/>
        </authorList>
    </citation>
    <scope>NUCLEOTIDE SEQUENCE [LARGE SCALE GENOMIC DNA]</scope>
    <source>
        <strain evidence="4 5">P2F9704a</strain>
    </source>
</reference>
<dbReference type="SUPFAM" id="SSF63882">
    <property type="entry name" value="MoeA N-terminal region -like"/>
    <property type="match status" value="1"/>
</dbReference>
<evidence type="ECO:0000313" key="5">
    <source>
        <dbReference type="Proteomes" id="UP001524383"/>
    </source>
</evidence>
<dbReference type="EMBL" id="VOTZ01000032">
    <property type="protein sequence ID" value="MCQ1539471.1"/>
    <property type="molecule type" value="Genomic_DNA"/>
</dbReference>
<organism evidence="4 5">
    <name type="scientific">Methanocalculus taiwanensis</name>
    <dbReference type="NCBI Taxonomy" id="106207"/>
    <lineage>
        <taxon>Archaea</taxon>
        <taxon>Methanobacteriati</taxon>
        <taxon>Methanobacteriota</taxon>
        <taxon>Stenosarchaea group</taxon>
        <taxon>Methanomicrobia</taxon>
        <taxon>Methanomicrobiales</taxon>
        <taxon>Methanocalculaceae</taxon>
        <taxon>Methanocalculus</taxon>
    </lineage>
</organism>
<dbReference type="Gene3D" id="3.40.980.10">
    <property type="entry name" value="MoaB/Mog-like domain"/>
    <property type="match status" value="1"/>
</dbReference>
<evidence type="ECO:0000256" key="1">
    <source>
        <dbReference type="ARBA" id="ARBA00005046"/>
    </source>
</evidence>
<dbReference type="CDD" id="cd00887">
    <property type="entry name" value="MoeA"/>
    <property type="match status" value="1"/>
</dbReference>
<keyword evidence="5" id="KW-1185">Reference proteome</keyword>
<feature type="domain" description="MoaB/Mog" evidence="3">
    <location>
        <begin position="186"/>
        <end position="323"/>
    </location>
</feature>
<sequence length="402" mass="43688">MALFFEVIKVDDAIEIIRSITPRLERETVPLLESLGRITASDIISSEDIPGFRRSIKDGYAVRSQDIQAASEVSPAILKKLKPTQMGFQNDVRSIGEGECIYIPTGAELPEGADAVVMVEYTEGAGPRIIITKSVKPNENVLLPDEDFRNGETLIRAGTTITPREIGVFAASGVFFVPVTRKPHIGIISTGIELVETTTKPRRGEVRDVNSWVIAAFLTEHGGVPKMYGIVRDNPEEGYSILQQALDECDAVLISGGSSKDTKDITASIITRSGKILAHGLALAPGKPTIIGKCRSKPVIGVPGHPSSTYIVLNVLATPMIAQFSGTKNSRQNTGYGRLKENITSERGREEWFRVALNGEDITPLPGKSGLVRTLMESDGFIRIPQDKEGMESGEDAKVIYW</sequence>
<dbReference type="Pfam" id="PF00994">
    <property type="entry name" value="MoCF_biosynth"/>
    <property type="match status" value="1"/>
</dbReference>
<dbReference type="InterPro" id="IPR038987">
    <property type="entry name" value="MoeA-like"/>
</dbReference>
<dbReference type="NCBIfam" id="NF045515">
    <property type="entry name" value="Glp_gephyrin"/>
    <property type="match status" value="1"/>
</dbReference>
<dbReference type="GO" id="GO:0006777">
    <property type="term" value="P:Mo-molybdopterin cofactor biosynthetic process"/>
    <property type="evidence" value="ECO:0007669"/>
    <property type="project" value="UniProtKB-KW"/>
</dbReference>
<dbReference type="Gene3D" id="3.90.105.10">
    <property type="entry name" value="Molybdopterin biosynthesis moea protein, domain 2"/>
    <property type="match status" value="1"/>
</dbReference>
<dbReference type="SUPFAM" id="SSF53218">
    <property type="entry name" value="Molybdenum cofactor biosynthesis proteins"/>
    <property type="match status" value="1"/>
</dbReference>
<comment type="pathway">
    <text evidence="1">Cofactor biosynthesis; molybdopterin biosynthesis.</text>
</comment>
<dbReference type="PANTHER" id="PTHR10192:SF5">
    <property type="entry name" value="GEPHYRIN"/>
    <property type="match status" value="1"/>
</dbReference>
<dbReference type="InterPro" id="IPR036425">
    <property type="entry name" value="MoaB/Mog-like_dom_sf"/>
</dbReference>
<dbReference type="InterPro" id="IPR005111">
    <property type="entry name" value="MoeA_C_domain_IV"/>
</dbReference>
<proteinExistence type="predicted"/>
<gene>
    <name evidence="4" type="ORF">FTO68_10835</name>
</gene>
<dbReference type="Gene3D" id="2.170.190.11">
    <property type="entry name" value="Molybdopterin biosynthesis moea protein, domain 3"/>
    <property type="match status" value="1"/>
</dbReference>
<evidence type="ECO:0000313" key="4">
    <source>
        <dbReference type="EMBL" id="MCQ1539471.1"/>
    </source>
</evidence>
<dbReference type="Gene3D" id="2.40.340.10">
    <property type="entry name" value="MoeA, C-terminal, domain IV"/>
    <property type="match status" value="1"/>
</dbReference>
<comment type="caution">
    <text evidence="4">The sequence shown here is derived from an EMBL/GenBank/DDBJ whole genome shotgun (WGS) entry which is preliminary data.</text>
</comment>
<dbReference type="SMART" id="SM00852">
    <property type="entry name" value="MoCF_biosynth"/>
    <property type="match status" value="1"/>
</dbReference>
<evidence type="ECO:0000256" key="2">
    <source>
        <dbReference type="ARBA" id="ARBA00023150"/>
    </source>
</evidence>
<dbReference type="Pfam" id="PF03453">
    <property type="entry name" value="MoeA_N"/>
    <property type="match status" value="1"/>
</dbReference>
<dbReference type="Pfam" id="PF03454">
    <property type="entry name" value="MoeA_C"/>
    <property type="match status" value="1"/>
</dbReference>
<accession>A0ABD4TM20</accession>
<dbReference type="NCBIfam" id="TIGR00177">
    <property type="entry name" value="molyb_syn"/>
    <property type="match status" value="1"/>
</dbReference>
<name>A0ABD4TM20_9EURY</name>
<dbReference type="PANTHER" id="PTHR10192">
    <property type="entry name" value="MOLYBDOPTERIN BIOSYNTHESIS PROTEIN"/>
    <property type="match status" value="1"/>
</dbReference>
<protein>
    <submittedName>
        <fullName evidence="4">Molybdopterin molybdenumtransferase MoeA</fullName>
    </submittedName>
</protein>
<dbReference type="Proteomes" id="UP001524383">
    <property type="component" value="Unassembled WGS sequence"/>
</dbReference>
<dbReference type="AlphaFoldDB" id="A0ABD4TM20"/>
<evidence type="ECO:0000259" key="3">
    <source>
        <dbReference type="SMART" id="SM00852"/>
    </source>
</evidence>